<protein>
    <submittedName>
        <fullName evidence="1">Uncharacterized protein</fullName>
    </submittedName>
</protein>
<proteinExistence type="predicted"/>
<keyword evidence="2" id="KW-1185">Reference proteome</keyword>
<dbReference type="EMBL" id="LN891145">
    <property type="protein sequence ID" value="CUS08157.1"/>
    <property type="molecule type" value="Genomic_DNA"/>
</dbReference>
<organism evidence="1 2">
    <name type="scientific">Tuber aestivum</name>
    <name type="common">summer truffle</name>
    <dbReference type="NCBI Taxonomy" id="59557"/>
    <lineage>
        <taxon>Eukaryota</taxon>
        <taxon>Fungi</taxon>
        <taxon>Dikarya</taxon>
        <taxon>Ascomycota</taxon>
        <taxon>Pezizomycotina</taxon>
        <taxon>Pezizomycetes</taxon>
        <taxon>Pezizales</taxon>
        <taxon>Tuberaceae</taxon>
        <taxon>Tuber</taxon>
    </lineage>
</organism>
<evidence type="ECO:0000313" key="2">
    <source>
        <dbReference type="Proteomes" id="UP001412239"/>
    </source>
</evidence>
<dbReference type="AlphaFoldDB" id="A0A292PNT9"/>
<evidence type="ECO:0000313" key="1">
    <source>
        <dbReference type="EMBL" id="CUS08157.1"/>
    </source>
</evidence>
<reference evidence="1" key="1">
    <citation type="submission" date="2015-10" db="EMBL/GenBank/DDBJ databases">
        <authorList>
            <person name="Regsiter A."/>
            <person name="william w."/>
        </authorList>
    </citation>
    <scope>NUCLEOTIDE SEQUENCE</scope>
    <source>
        <strain evidence="1">Montdore</strain>
    </source>
</reference>
<accession>A0A292PNT9</accession>
<name>A0A292PNT9_9PEZI</name>
<gene>
    <name evidence="1" type="ORF">GSTUAT00007739001</name>
</gene>
<sequence length="187" mass="21045">MHVQFGPGYHIEILSPQFAYRKTESTVLTIRVPSYIFPKLPNRVNELKAVKEKKVETQHLRNMLKKLCHTSPGQTDRQELNRWGGQLATDDPKSPPTGTTQFLPELLREMGGPNRELVLVPPPISLLLWPAKPVNANPSSSPAPELQTITTGSHFIMGFFCAASHNYSHLLQRADFGYNVRQYSALN</sequence>
<dbReference type="Proteomes" id="UP001412239">
    <property type="component" value="Unassembled WGS sequence"/>
</dbReference>